<dbReference type="Proteomes" id="UP000001019">
    <property type="component" value="Chromosome"/>
</dbReference>
<reference evidence="2" key="1">
    <citation type="journal article" date="2004" name="DNA Res.">
        <title>Complete genome sequence of Yersinia pestis strain 91001, an isolate avirulent to humans.</title>
        <authorList>
            <person name="Song Y."/>
            <person name="Tong Z."/>
            <person name="Wang J."/>
            <person name="Wang L."/>
            <person name="Guo Z."/>
            <person name="Han Y."/>
            <person name="Zhang J."/>
            <person name="Pei D."/>
            <person name="Zhou D."/>
            <person name="Qin H."/>
            <person name="Pang X."/>
            <person name="Han Y."/>
            <person name="Zhai J."/>
            <person name="Li M."/>
            <person name="Cui B."/>
            <person name="Qi Z."/>
            <person name="Jin L."/>
            <person name="Dai R."/>
            <person name="Chen F."/>
            <person name="Li S."/>
            <person name="Ye C."/>
            <person name="Du Z."/>
            <person name="Lin W."/>
            <person name="Wang J."/>
            <person name="Yu J."/>
            <person name="Yang H."/>
            <person name="Wang J."/>
            <person name="Huang P."/>
            <person name="Yang R."/>
        </authorList>
    </citation>
    <scope>NUCLEOTIDE SEQUENCE [LARGE SCALE GENOMIC DNA]</scope>
    <source>
        <strain evidence="2">91001 / Biovar Mediaevalis</strain>
    </source>
</reference>
<sequence length="78" mass="9318">MAEITYYTLKQQPPKNGFPLEIRFFYQPDPLLIRFLRHALAERLAIWHRQKESVFALNRSCGLGVRCRFSFGYCFGFR</sequence>
<evidence type="ECO:0000313" key="1">
    <source>
        <dbReference type="EMBL" id="AAS61362.1"/>
    </source>
</evidence>
<gene>
    <name evidence="1" type="ordered locus">YP_1116</name>
</gene>
<name>A0A3G5L6Y1_YERPE</name>
<organism evidence="1 2">
    <name type="scientific">Yersinia pestis</name>
    <dbReference type="NCBI Taxonomy" id="632"/>
    <lineage>
        <taxon>Bacteria</taxon>
        <taxon>Pseudomonadati</taxon>
        <taxon>Pseudomonadota</taxon>
        <taxon>Gammaproteobacteria</taxon>
        <taxon>Enterobacterales</taxon>
        <taxon>Yersiniaceae</taxon>
        <taxon>Yersinia</taxon>
    </lineage>
</organism>
<dbReference type="EMBL" id="AE017042">
    <property type="protein sequence ID" value="AAS61362.1"/>
    <property type="molecule type" value="Genomic_DNA"/>
</dbReference>
<evidence type="ECO:0000313" key="2">
    <source>
        <dbReference type="Proteomes" id="UP000001019"/>
    </source>
</evidence>
<dbReference type="AlphaFoldDB" id="A0A3G5L6Y1"/>
<protein>
    <submittedName>
        <fullName evidence="1">Uncharacterized protein</fullName>
    </submittedName>
</protein>
<accession>A0A3G5L6Y1</accession>
<dbReference type="KEGG" id="ypm:YP_1116"/>
<proteinExistence type="predicted"/>